<dbReference type="InterPro" id="IPR006522">
    <property type="entry name" value="Phage_virion_morphogenesis"/>
</dbReference>
<dbReference type="Pfam" id="PF05069">
    <property type="entry name" value="Phage_tail_S"/>
    <property type="match status" value="1"/>
</dbReference>
<name>A0A4R2LRG0_9BACE</name>
<reference evidence="1 2" key="1">
    <citation type="submission" date="2019-03" db="EMBL/GenBank/DDBJ databases">
        <title>Genomic Encyclopedia of Type Strains, Phase IV (KMG-IV): sequencing the most valuable type-strain genomes for metagenomic binning, comparative biology and taxonomic classification.</title>
        <authorList>
            <person name="Goeker M."/>
        </authorList>
    </citation>
    <scope>NUCLEOTIDE SEQUENCE [LARGE SCALE GENOMIC DNA]</scope>
    <source>
        <strain evidence="1 2">DSM 23917</strain>
    </source>
</reference>
<proteinExistence type="predicted"/>
<dbReference type="Proteomes" id="UP000295600">
    <property type="component" value="Unassembled WGS sequence"/>
</dbReference>
<comment type="caution">
    <text evidence="1">The sequence shown here is derived from an EMBL/GenBank/DDBJ whole genome shotgun (WGS) entry which is preliminary data.</text>
</comment>
<dbReference type="AlphaFoldDB" id="A0A4R2LRG0"/>
<dbReference type="RefSeq" id="WP_131927552.1">
    <property type="nucleotide sequence ID" value="NZ_SLXB01000042.1"/>
</dbReference>
<protein>
    <recommendedName>
        <fullName evidence="3">Phage virion morphogenesis protein</fullName>
    </recommendedName>
</protein>
<accession>A0A4R2LRG0</accession>
<dbReference type="EMBL" id="SLXB01000042">
    <property type="protein sequence ID" value="TCO86686.1"/>
    <property type="molecule type" value="Genomic_DNA"/>
</dbReference>
<organism evidence="1 2">
    <name type="scientific">Prevotella heparinolytica</name>
    <dbReference type="NCBI Taxonomy" id="28113"/>
    <lineage>
        <taxon>Bacteria</taxon>
        <taxon>Pseudomonadati</taxon>
        <taxon>Bacteroidota</taxon>
        <taxon>Bacteroidia</taxon>
        <taxon>Bacteroidales</taxon>
        <taxon>Bacteroidaceae</taxon>
        <taxon>Bacteroides</taxon>
    </lineage>
</organism>
<sequence>MTIEEFHQYARQKEKELERLYNDILPVKVGAIAKRHFQDNFRKGGFVDGGLTPWPATRRQQSGGKSAASRYGPLLSGRTHLMRSVRDVPGQARVTIVSDLPYSRIHNEGGTIETHPTVTPRMRRFAWAKFFEAGGGGKKGADVPADAVRWKKLALTRKAKLDIRAYIPQRRFIGQSRELGERIAEKIIEETRKVLDR</sequence>
<evidence type="ECO:0008006" key="3">
    <source>
        <dbReference type="Google" id="ProtNLM"/>
    </source>
</evidence>
<evidence type="ECO:0000313" key="2">
    <source>
        <dbReference type="Proteomes" id="UP000295600"/>
    </source>
</evidence>
<gene>
    <name evidence="1" type="ORF">EV202_14211</name>
</gene>
<evidence type="ECO:0000313" key="1">
    <source>
        <dbReference type="EMBL" id="TCO86686.1"/>
    </source>
</evidence>